<sequence>MDRLLDNAKVLGFKHDFANVANKIWVFWKDFVRIDVIGNFPQVLHYNIESLNFQCVASFVYAASSRYSRRILWEQIDNFHSVCTLPWLVGGDFNTITNPAERVGGSHPIYQSIEDFNDMIMNCNLIDIGFSGNKFTWHSGHLWQRLDRVLFNNAWVNVFNSSKVVHLSRTLSDHSPLLINVKFNMLGLHSRFRIQNMWLTHESFLNVVQTNWSAPIFPDNSISGMVRLWAKLKRLKLVLNWWNHNIFKNIISNIIEVEEKINGLEDYCQRDPSVSNLASLNVAKRDLSNLQCQEEIFWKQKAAIKHLMEGDNNTKYFHALVKKKRAINGIHKIAREDGSFIENSDEIANLAVIFFQNHLNKRLLSSSY</sequence>
<dbReference type="AlphaFoldDB" id="A0A8T3BXQ6"/>
<dbReference type="Gene3D" id="3.60.10.10">
    <property type="entry name" value="Endonuclease/exonuclease/phosphatase"/>
    <property type="match status" value="1"/>
</dbReference>
<accession>A0A8T3BXQ6</accession>
<dbReference type="GO" id="GO:0003824">
    <property type="term" value="F:catalytic activity"/>
    <property type="evidence" value="ECO:0007669"/>
    <property type="project" value="InterPro"/>
</dbReference>
<dbReference type="OrthoDB" id="779476at2759"/>
<dbReference type="EMBL" id="JAGYWB010000005">
    <property type="protein sequence ID" value="KAI0522548.1"/>
    <property type="molecule type" value="Genomic_DNA"/>
</dbReference>
<dbReference type="SUPFAM" id="SSF56219">
    <property type="entry name" value="DNase I-like"/>
    <property type="match status" value="1"/>
</dbReference>
<reference evidence="2" key="1">
    <citation type="journal article" date="2022" name="Front. Genet.">
        <title>Chromosome-Scale Assembly of the Dendrobium nobile Genome Provides Insights Into the Molecular Mechanism of the Biosynthesis of the Medicinal Active Ingredient of Dendrobium.</title>
        <authorList>
            <person name="Xu Q."/>
            <person name="Niu S.-C."/>
            <person name="Li K.-L."/>
            <person name="Zheng P.-J."/>
            <person name="Zhang X.-J."/>
            <person name="Jia Y."/>
            <person name="Liu Y."/>
            <person name="Niu Y.-X."/>
            <person name="Yu L.-H."/>
            <person name="Chen D.-F."/>
            <person name="Zhang G.-Q."/>
        </authorList>
    </citation>
    <scope>NUCLEOTIDE SEQUENCE</scope>
    <source>
        <tissue evidence="2">Leaf</tissue>
    </source>
</reference>
<organism evidence="2 3">
    <name type="scientific">Dendrobium nobile</name>
    <name type="common">Orchid</name>
    <dbReference type="NCBI Taxonomy" id="94219"/>
    <lineage>
        <taxon>Eukaryota</taxon>
        <taxon>Viridiplantae</taxon>
        <taxon>Streptophyta</taxon>
        <taxon>Embryophyta</taxon>
        <taxon>Tracheophyta</taxon>
        <taxon>Spermatophyta</taxon>
        <taxon>Magnoliopsida</taxon>
        <taxon>Liliopsida</taxon>
        <taxon>Asparagales</taxon>
        <taxon>Orchidaceae</taxon>
        <taxon>Epidendroideae</taxon>
        <taxon>Malaxideae</taxon>
        <taxon>Dendrobiinae</taxon>
        <taxon>Dendrobium</taxon>
    </lineage>
</organism>
<dbReference type="InterPro" id="IPR036691">
    <property type="entry name" value="Endo/exonu/phosph_ase_sf"/>
</dbReference>
<gene>
    <name evidence="2" type="ORF">KFK09_004928</name>
</gene>
<proteinExistence type="predicted"/>
<evidence type="ECO:0000259" key="1">
    <source>
        <dbReference type="Pfam" id="PF03372"/>
    </source>
</evidence>
<protein>
    <recommendedName>
        <fullName evidence="1">Endonuclease/exonuclease/phosphatase domain-containing protein</fullName>
    </recommendedName>
</protein>
<comment type="caution">
    <text evidence="2">The sequence shown here is derived from an EMBL/GenBank/DDBJ whole genome shotgun (WGS) entry which is preliminary data.</text>
</comment>
<name>A0A8T3BXQ6_DENNO</name>
<dbReference type="Proteomes" id="UP000829196">
    <property type="component" value="Unassembled WGS sequence"/>
</dbReference>
<evidence type="ECO:0000313" key="3">
    <source>
        <dbReference type="Proteomes" id="UP000829196"/>
    </source>
</evidence>
<evidence type="ECO:0000313" key="2">
    <source>
        <dbReference type="EMBL" id="KAI0522548.1"/>
    </source>
</evidence>
<keyword evidence="3" id="KW-1185">Reference proteome</keyword>
<dbReference type="Pfam" id="PF03372">
    <property type="entry name" value="Exo_endo_phos"/>
    <property type="match status" value="1"/>
</dbReference>
<dbReference type="PANTHER" id="PTHR33710">
    <property type="entry name" value="BNAC02G09200D PROTEIN"/>
    <property type="match status" value="1"/>
</dbReference>
<dbReference type="InterPro" id="IPR005135">
    <property type="entry name" value="Endo/exonuclease/phosphatase"/>
</dbReference>
<feature type="domain" description="Endonuclease/exonuclease/phosphatase" evidence="1">
    <location>
        <begin position="60"/>
        <end position="174"/>
    </location>
</feature>
<dbReference type="PANTHER" id="PTHR33710:SF62">
    <property type="entry name" value="DUF4283 DOMAIN PROTEIN"/>
    <property type="match status" value="1"/>
</dbReference>